<feature type="signal peptide" evidence="8">
    <location>
        <begin position="1"/>
        <end position="18"/>
    </location>
</feature>
<accession>A0A7X0H7N7</accession>
<keyword evidence="5 7" id="KW-0472">Membrane</keyword>
<keyword evidence="8" id="KW-0732">Signal</keyword>
<dbReference type="AlphaFoldDB" id="A0A7X0H7N7"/>
<comment type="subcellular location">
    <subcellularLocation>
        <location evidence="1">Cell membrane</location>
        <topology evidence="1">Multi-pass membrane protein</topology>
    </subcellularLocation>
    <subcellularLocation>
        <location evidence="6">Membrane</location>
        <topology evidence="6">Multi-pass membrane protein</topology>
    </subcellularLocation>
</comment>
<keyword evidence="2" id="KW-1003">Cell membrane</keyword>
<feature type="domain" description="MotA/TolQ/ExbB proton channel" evidence="9">
    <location>
        <begin position="106"/>
        <end position="221"/>
    </location>
</feature>
<dbReference type="Proteomes" id="UP000541810">
    <property type="component" value="Unassembled WGS sequence"/>
</dbReference>
<feature type="chain" id="PRO_5031407275" evidence="8">
    <location>
        <begin position="19"/>
        <end position="246"/>
    </location>
</feature>
<organism evidence="10 11">
    <name type="scientific">Algisphaera agarilytica</name>
    <dbReference type="NCBI Taxonomy" id="1385975"/>
    <lineage>
        <taxon>Bacteria</taxon>
        <taxon>Pseudomonadati</taxon>
        <taxon>Planctomycetota</taxon>
        <taxon>Phycisphaerae</taxon>
        <taxon>Phycisphaerales</taxon>
        <taxon>Phycisphaeraceae</taxon>
        <taxon>Algisphaera</taxon>
    </lineage>
</organism>
<evidence type="ECO:0000256" key="3">
    <source>
        <dbReference type="ARBA" id="ARBA00022692"/>
    </source>
</evidence>
<evidence type="ECO:0000256" key="4">
    <source>
        <dbReference type="ARBA" id="ARBA00022989"/>
    </source>
</evidence>
<keyword evidence="6" id="KW-0813">Transport</keyword>
<evidence type="ECO:0000313" key="11">
    <source>
        <dbReference type="Proteomes" id="UP000541810"/>
    </source>
</evidence>
<evidence type="ECO:0000313" key="10">
    <source>
        <dbReference type="EMBL" id="MBB6430567.1"/>
    </source>
</evidence>
<gene>
    <name evidence="10" type="ORF">HNQ40_002373</name>
</gene>
<reference evidence="10 11" key="1">
    <citation type="submission" date="2020-08" db="EMBL/GenBank/DDBJ databases">
        <title>Genomic Encyclopedia of Type Strains, Phase IV (KMG-IV): sequencing the most valuable type-strain genomes for metagenomic binning, comparative biology and taxonomic classification.</title>
        <authorList>
            <person name="Goeker M."/>
        </authorList>
    </citation>
    <scope>NUCLEOTIDE SEQUENCE [LARGE SCALE GENOMIC DNA]</scope>
    <source>
        <strain evidence="10 11">DSM 103725</strain>
    </source>
</reference>
<feature type="transmembrane region" description="Helical" evidence="7">
    <location>
        <begin position="184"/>
        <end position="207"/>
    </location>
</feature>
<keyword evidence="6" id="KW-0653">Protein transport</keyword>
<evidence type="ECO:0000256" key="6">
    <source>
        <dbReference type="RuleBase" id="RU004057"/>
    </source>
</evidence>
<dbReference type="InterPro" id="IPR002898">
    <property type="entry name" value="MotA_ExbB_proton_chnl"/>
</dbReference>
<evidence type="ECO:0000256" key="7">
    <source>
        <dbReference type="SAM" id="Phobius"/>
    </source>
</evidence>
<dbReference type="InterPro" id="IPR050790">
    <property type="entry name" value="ExbB/TolQ_transport"/>
</dbReference>
<dbReference type="RefSeq" id="WP_184678074.1">
    <property type="nucleotide sequence ID" value="NZ_JACHGY010000001.1"/>
</dbReference>
<evidence type="ECO:0000256" key="5">
    <source>
        <dbReference type="ARBA" id="ARBA00023136"/>
    </source>
</evidence>
<keyword evidence="3 7" id="KW-0812">Transmembrane</keyword>
<evidence type="ECO:0000256" key="2">
    <source>
        <dbReference type="ARBA" id="ARBA00022475"/>
    </source>
</evidence>
<proteinExistence type="inferred from homology"/>
<feature type="transmembrane region" description="Helical" evidence="7">
    <location>
        <begin position="42"/>
        <end position="66"/>
    </location>
</feature>
<evidence type="ECO:0000256" key="8">
    <source>
        <dbReference type="SAM" id="SignalP"/>
    </source>
</evidence>
<dbReference type="GO" id="GO:0017038">
    <property type="term" value="P:protein import"/>
    <property type="evidence" value="ECO:0007669"/>
    <property type="project" value="TreeGrafter"/>
</dbReference>
<keyword evidence="11" id="KW-1185">Reference proteome</keyword>
<evidence type="ECO:0000259" key="9">
    <source>
        <dbReference type="Pfam" id="PF01618"/>
    </source>
</evidence>
<dbReference type="PANTHER" id="PTHR30625">
    <property type="entry name" value="PROTEIN TOLQ"/>
    <property type="match status" value="1"/>
</dbReference>
<dbReference type="Pfam" id="PF01618">
    <property type="entry name" value="MotA_ExbB"/>
    <property type="match status" value="1"/>
</dbReference>
<name>A0A7X0H7N7_9BACT</name>
<comment type="similarity">
    <text evidence="6">Belongs to the exbB/tolQ family.</text>
</comment>
<dbReference type="EMBL" id="JACHGY010000001">
    <property type="protein sequence ID" value="MBB6430567.1"/>
    <property type="molecule type" value="Genomic_DNA"/>
</dbReference>
<evidence type="ECO:0000256" key="1">
    <source>
        <dbReference type="ARBA" id="ARBA00004651"/>
    </source>
</evidence>
<feature type="transmembrane region" description="Helical" evidence="7">
    <location>
        <begin position="148"/>
        <end position="172"/>
    </location>
</feature>
<keyword evidence="4 7" id="KW-1133">Transmembrane helix</keyword>
<comment type="caution">
    <text evidence="10">The sequence shown here is derived from an EMBL/GenBank/DDBJ whole genome shotgun (WGS) entry which is preliminary data.</text>
</comment>
<dbReference type="PANTHER" id="PTHR30625:SF17">
    <property type="entry name" value="TOLQ-RELATED"/>
    <property type="match status" value="1"/>
</dbReference>
<protein>
    <submittedName>
        <fullName evidence="10">Biopolymer transport protein ExbB</fullName>
    </submittedName>
</protein>
<sequence length="246" mass="26196">MPATALAVLTLAVSPARAQDDPAPAAEGGASFFQAFFWSDDLLGLAIIWLLIIASFISLGLTLVFVMRYRRVNLLPDDTQSGIEKFLSAKQYREAIAFANNDPSYLGRITASALNEAGNGYAAMERALEESGDAEATRILRPIEILNVMGNIAPMLGLFGTVYGMIVAFQTLVDAGGGADPVELAAGISTALVTTFWGLVVAIPALASYAVVRNKIDAITAEGLVQAEQLIKPFRPSRKKRSSSDK</sequence>
<dbReference type="GO" id="GO:0005886">
    <property type="term" value="C:plasma membrane"/>
    <property type="evidence" value="ECO:0007669"/>
    <property type="project" value="UniProtKB-SubCell"/>
</dbReference>